<dbReference type="SUPFAM" id="SSF53383">
    <property type="entry name" value="PLP-dependent transferases"/>
    <property type="match status" value="1"/>
</dbReference>
<reference evidence="6" key="1">
    <citation type="journal article" date="2014" name="Front. Microbiol.">
        <title>High frequency of phylogenetically diverse reductive dehalogenase-homologous genes in deep subseafloor sedimentary metagenomes.</title>
        <authorList>
            <person name="Kawai M."/>
            <person name="Futagami T."/>
            <person name="Toyoda A."/>
            <person name="Takaki Y."/>
            <person name="Nishi S."/>
            <person name="Hori S."/>
            <person name="Arai W."/>
            <person name="Tsubouchi T."/>
            <person name="Morono Y."/>
            <person name="Uchiyama I."/>
            <person name="Ito T."/>
            <person name="Fujiyama A."/>
            <person name="Inagaki F."/>
            <person name="Takami H."/>
        </authorList>
    </citation>
    <scope>NUCLEOTIDE SEQUENCE</scope>
    <source>
        <strain evidence="6">Expedition CK06-06</strain>
    </source>
</reference>
<dbReference type="EMBL" id="BARW01029789">
    <property type="protein sequence ID" value="GAJ13286.1"/>
    <property type="molecule type" value="Genomic_DNA"/>
</dbReference>
<sequence length="236" mass="26640">MLGLGEESLVHVDVDKNRRLDVECLKETVDKLRQAKDIFCVVATAGTTSTGSVDPIRSMAEICQDLDAWIHVDGAYGLAYSLIPELKQLFLGIELADSVSWDPHKQFGVPIPSSLLFARRKEDFNRMAIYSEYFNRRDDPRPNPGLKSPPSTRPFMALPLVTSLRYLGMKKVIKRLKAPITAIRELAERLKNETDVEIAHQPDTGILCFRLVPEGFPEEELNKLQEHIHERIMSGG</sequence>
<gene>
    <name evidence="6" type="ORF">S12H4_47783</name>
</gene>
<proteinExistence type="inferred from homology"/>
<evidence type="ECO:0000256" key="1">
    <source>
        <dbReference type="ARBA" id="ARBA00001933"/>
    </source>
</evidence>
<dbReference type="GO" id="GO:0005737">
    <property type="term" value="C:cytoplasm"/>
    <property type="evidence" value="ECO:0007669"/>
    <property type="project" value="TreeGrafter"/>
</dbReference>
<comment type="cofactor">
    <cofactor evidence="1">
        <name>pyridoxal 5'-phosphate</name>
        <dbReference type="ChEBI" id="CHEBI:597326"/>
    </cofactor>
</comment>
<dbReference type="Gene3D" id="3.40.640.10">
    <property type="entry name" value="Type I PLP-dependent aspartate aminotransferase-like (Major domain)"/>
    <property type="match status" value="1"/>
</dbReference>
<dbReference type="GO" id="GO:0030170">
    <property type="term" value="F:pyridoxal phosphate binding"/>
    <property type="evidence" value="ECO:0007669"/>
    <property type="project" value="InterPro"/>
</dbReference>
<evidence type="ECO:0000313" key="6">
    <source>
        <dbReference type="EMBL" id="GAJ13286.1"/>
    </source>
</evidence>
<comment type="caution">
    <text evidence="6">The sequence shown here is derived from an EMBL/GenBank/DDBJ whole genome shotgun (WGS) entry which is preliminary data.</text>
</comment>
<protein>
    <recommendedName>
        <fullName evidence="7">Aminotransferase class V domain-containing protein</fullName>
    </recommendedName>
</protein>
<evidence type="ECO:0000256" key="4">
    <source>
        <dbReference type="ARBA" id="ARBA00022898"/>
    </source>
</evidence>
<comment type="similarity">
    <text evidence="2">Belongs to the group II decarboxylase family.</text>
</comment>
<dbReference type="InterPro" id="IPR015424">
    <property type="entry name" value="PyrdxlP-dep_Trfase"/>
</dbReference>
<keyword evidence="5" id="KW-0456">Lyase</keyword>
<feature type="non-terminal residue" evidence="6">
    <location>
        <position position="236"/>
    </location>
</feature>
<accession>X1VFQ6</accession>
<evidence type="ECO:0000256" key="5">
    <source>
        <dbReference type="ARBA" id="ARBA00023239"/>
    </source>
</evidence>
<keyword evidence="4" id="KW-0663">Pyridoxal phosphate</keyword>
<dbReference type="AlphaFoldDB" id="X1VFQ6"/>
<dbReference type="InterPro" id="IPR015422">
    <property type="entry name" value="PyrdxlP-dep_Trfase_small"/>
</dbReference>
<dbReference type="GO" id="GO:0016831">
    <property type="term" value="F:carboxy-lyase activity"/>
    <property type="evidence" value="ECO:0007669"/>
    <property type="project" value="UniProtKB-KW"/>
</dbReference>
<keyword evidence="3" id="KW-0210">Decarboxylase</keyword>
<evidence type="ECO:0008006" key="7">
    <source>
        <dbReference type="Google" id="ProtNLM"/>
    </source>
</evidence>
<dbReference type="PANTHER" id="PTHR45677:SF8">
    <property type="entry name" value="CYSTEINE SULFINIC ACID DECARBOXYLASE"/>
    <property type="match status" value="1"/>
</dbReference>
<evidence type="ECO:0000256" key="2">
    <source>
        <dbReference type="ARBA" id="ARBA00009533"/>
    </source>
</evidence>
<dbReference type="PANTHER" id="PTHR45677">
    <property type="entry name" value="GLUTAMATE DECARBOXYLASE-RELATED"/>
    <property type="match status" value="1"/>
</dbReference>
<dbReference type="Pfam" id="PF00282">
    <property type="entry name" value="Pyridoxal_deC"/>
    <property type="match status" value="1"/>
</dbReference>
<dbReference type="InterPro" id="IPR015421">
    <property type="entry name" value="PyrdxlP-dep_Trfase_major"/>
</dbReference>
<organism evidence="6">
    <name type="scientific">marine sediment metagenome</name>
    <dbReference type="NCBI Taxonomy" id="412755"/>
    <lineage>
        <taxon>unclassified sequences</taxon>
        <taxon>metagenomes</taxon>
        <taxon>ecological metagenomes</taxon>
    </lineage>
</organism>
<dbReference type="Gene3D" id="3.90.1150.10">
    <property type="entry name" value="Aspartate Aminotransferase, domain 1"/>
    <property type="match status" value="1"/>
</dbReference>
<evidence type="ECO:0000256" key="3">
    <source>
        <dbReference type="ARBA" id="ARBA00022793"/>
    </source>
</evidence>
<name>X1VFQ6_9ZZZZ</name>
<dbReference type="InterPro" id="IPR002129">
    <property type="entry name" value="PyrdxlP-dep_de-COase"/>
</dbReference>
<dbReference type="GO" id="GO:0019752">
    <property type="term" value="P:carboxylic acid metabolic process"/>
    <property type="evidence" value="ECO:0007669"/>
    <property type="project" value="InterPro"/>
</dbReference>